<dbReference type="InterPro" id="IPR007324">
    <property type="entry name" value="Sugar-bd_dom_put"/>
</dbReference>
<dbReference type="Gene3D" id="3.40.50.1360">
    <property type="match status" value="1"/>
</dbReference>
<evidence type="ECO:0000256" key="1">
    <source>
        <dbReference type="ARBA" id="ARBA00010466"/>
    </source>
</evidence>
<dbReference type="GO" id="GO:0030246">
    <property type="term" value="F:carbohydrate binding"/>
    <property type="evidence" value="ECO:0007669"/>
    <property type="project" value="InterPro"/>
</dbReference>
<sequence>MISRFPSDRRNLSGEDHLILKVLRLYYERHLTQSEVARRMGFSRPKVSKLISEGRSRGLVKIEIATPGEDFAALEIAVEDRHGLAEAVVASSAGSREVTELAVGASAAAVLGRICTRSTVLGVSWGRSSRALADVVIPQVFPCEKVVPLVGGMGRAEAALHSNQIAANLAEKLSAEALYLSAPAIAPSAQSRAELMETPGIEDVLAEGAACDVAVVGIGGILSSSTLVGAGYFTPEEFLGLKEQAAVGDVCCHFLDAGGRPCLPGFSERVVGLTLEQLLAIPKVIGLATGAEKAESVAAAIKGGYVSTLVCDRELAEALLEIEG</sequence>
<dbReference type="InterPro" id="IPR037171">
    <property type="entry name" value="NagB/RpiA_transferase-like"/>
</dbReference>
<dbReference type="InterPro" id="IPR051054">
    <property type="entry name" value="SorC_transcr_regulators"/>
</dbReference>
<dbReference type="Gene3D" id="1.10.10.10">
    <property type="entry name" value="Winged helix-like DNA-binding domain superfamily/Winged helix DNA-binding domain"/>
    <property type="match status" value="1"/>
</dbReference>
<protein>
    <recommendedName>
        <fullName evidence="8">Sugar-binding domain-containing protein</fullName>
    </recommendedName>
</protein>
<organism evidence="7">
    <name type="scientific">uncultured Rubrobacteraceae bacterium</name>
    <dbReference type="NCBI Taxonomy" id="349277"/>
    <lineage>
        <taxon>Bacteria</taxon>
        <taxon>Bacillati</taxon>
        <taxon>Actinomycetota</taxon>
        <taxon>Rubrobacteria</taxon>
        <taxon>Rubrobacterales</taxon>
        <taxon>Rubrobacteraceae</taxon>
        <taxon>environmental samples</taxon>
    </lineage>
</organism>
<gene>
    <name evidence="7" type="ORF">AVDCRST_MAG25-2147</name>
</gene>
<dbReference type="Pfam" id="PF04198">
    <property type="entry name" value="Sugar-bind"/>
    <property type="match status" value="1"/>
</dbReference>
<dbReference type="InterPro" id="IPR010982">
    <property type="entry name" value="Lambda_DNA-bd_dom_sf"/>
</dbReference>
<proteinExistence type="inferred from homology"/>
<dbReference type="Pfam" id="PF04545">
    <property type="entry name" value="Sigma70_r4"/>
    <property type="match status" value="1"/>
</dbReference>
<accession>A0A6J4RFW8</accession>
<evidence type="ECO:0000256" key="3">
    <source>
        <dbReference type="ARBA" id="ARBA00023125"/>
    </source>
</evidence>
<dbReference type="InterPro" id="IPR007630">
    <property type="entry name" value="RNA_pol_sigma70_r4"/>
</dbReference>
<dbReference type="SUPFAM" id="SSF100950">
    <property type="entry name" value="NagB/RpiA/CoA transferase-like"/>
    <property type="match status" value="1"/>
</dbReference>
<keyword evidence="2" id="KW-0805">Transcription regulation</keyword>
<dbReference type="PANTHER" id="PTHR34294">
    <property type="entry name" value="TRANSCRIPTIONAL REGULATOR-RELATED"/>
    <property type="match status" value="1"/>
</dbReference>
<feature type="domain" description="Sugar-binding" evidence="5">
    <location>
        <begin position="72"/>
        <end position="321"/>
    </location>
</feature>
<evidence type="ECO:0000259" key="5">
    <source>
        <dbReference type="Pfam" id="PF04198"/>
    </source>
</evidence>
<feature type="domain" description="RNA polymerase sigma-70 region 4" evidence="6">
    <location>
        <begin position="21"/>
        <end position="55"/>
    </location>
</feature>
<evidence type="ECO:0008006" key="8">
    <source>
        <dbReference type="Google" id="ProtNLM"/>
    </source>
</evidence>
<dbReference type="PANTHER" id="PTHR34294:SF1">
    <property type="entry name" value="TRANSCRIPTIONAL REGULATOR LSRR"/>
    <property type="match status" value="1"/>
</dbReference>
<dbReference type="EMBL" id="CADCVI010000135">
    <property type="protein sequence ID" value="CAA9472580.1"/>
    <property type="molecule type" value="Genomic_DNA"/>
</dbReference>
<keyword evidence="3" id="KW-0238">DNA-binding</keyword>
<keyword evidence="4" id="KW-0804">Transcription</keyword>
<evidence type="ECO:0000256" key="2">
    <source>
        <dbReference type="ARBA" id="ARBA00023015"/>
    </source>
</evidence>
<comment type="similarity">
    <text evidence="1">Belongs to the SorC transcriptional regulatory family.</text>
</comment>
<evidence type="ECO:0000313" key="7">
    <source>
        <dbReference type="EMBL" id="CAA9472580.1"/>
    </source>
</evidence>
<dbReference type="GO" id="GO:0003700">
    <property type="term" value="F:DNA-binding transcription factor activity"/>
    <property type="evidence" value="ECO:0007669"/>
    <property type="project" value="InterPro"/>
</dbReference>
<dbReference type="GO" id="GO:0006352">
    <property type="term" value="P:DNA-templated transcription initiation"/>
    <property type="evidence" value="ECO:0007669"/>
    <property type="project" value="InterPro"/>
</dbReference>
<dbReference type="InterPro" id="IPR036388">
    <property type="entry name" value="WH-like_DNA-bd_sf"/>
</dbReference>
<evidence type="ECO:0000256" key="4">
    <source>
        <dbReference type="ARBA" id="ARBA00023163"/>
    </source>
</evidence>
<reference evidence="7" key="1">
    <citation type="submission" date="2020-02" db="EMBL/GenBank/DDBJ databases">
        <authorList>
            <person name="Meier V. D."/>
        </authorList>
    </citation>
    <scope>NUCLEOTIDE SEQUENCE</scope>
    <source>
        <strain evidence="7">AVDCRST_MAG25</strain>
    </source>
</reference>
<dbReference type="SUPFAM" id="SSF47413">
    <property type="entry name" value="lambda repressor-like DNA-binding domains"/>
    <property type="match status" value="1"/>
</dbReference>
<dbReference type="AlphaFoldDB" id="A0A6J4RFW8"/>
<dbReference type="GO" id="GO:0003677">
    <property type="term" value="F:DNA binding"/>
    <property type="evidence" value="ECO:0007669"/>
    <property type="project" value="UniProtKB-KW"/>
</dbReference>
<evidence type="ECO:0000259" key="6">
    <source>
        <dbReference type="Pfam" id="PF04545"/>
    </source>
</evidence>
<name>A0A6J4RFW8_9ACTN</name>